<evidence type="ECO:0000256" key="1">
    <source>
        <dbReference type="ARBA" id="ARBA00010617"/>
    </source>
</evidence>
<reference evidence="8 9" key="1">
    <citation type="submission" date="2016-06" db="EMBL/GenBank/DDBJ databases">
        <authorList>
            <person name="Kjaerup R.B."/>
            <person name="Dalgaard T.S."/>
            <person name="Juul-Madsen H.R."/>
        </authorList>
    </citation>
    <scope>NUCLEOTIDE SEQUENCE [LARGE SCALE GENOMIC DNA]</scope>
</reference>
<evidence type="ECO:0000256" key="4">
    <source>
        <dbReference type="ARBA" id="ARBA00023002"/>
    </source>
</evidence>
<keyword evidence="4" id="KW-0560">Oxidoreductase</keyword>
<evidence type="ECO:0000313" key="8">
    <source>
        <dbReference type="EMBL" id="SMQ46791.1"/>
    </source>
</evidence>
<dbReference type="InterPro" id="IPR001128">
    <property type="entry name" value="Cyt_P450"/>
</dbReference>
<evidence type="ECO:0000256" key="5">
    <source>
        <dbReference type="ARBA" id="ARBA00023004"/>
    </source>
</evidence>
<dbReference type="GO" id="GO:0016705">
    <property type="term" value="F:oxidoreductase activity, acting on paired donors, with incorporation or reduction of molecular oxygen"/>
    <property type="evidence" value="ECO:0007669"/>
    <property type="project" value="InterPro"/>
</dbReference>
<dbReference type="PANTHER" id="PTHR24291:SF50">
    <property type="entry name" value="BIFUNCTIONAL ALBAFLAVENONE MONOOXYGENASE_TERPENE SYNTHASE"/>
    <property type="match status" value="1"/>
</dbReference>
<proteinExistence type="inferred from homology"/>
<dbReference type="PANTHER" id="PTHR24291">
    <property type="entry name" value="CYTOCHROME P450 FAMILY 4"/>
    <property type="match status" value="1"/>
</dbReference>
<dbReference type="Gene3D" id="1.10.630.10">
    <property type="entry name" value="Cytochrome P450"/>
    <property type="match status" value="1"/>
</dbReference>
<dbReference type="Proteomes" id="UP000215127">
    <property type="component" value="Chromosome 1"/>
</dbReference>
<dbReference type="PRINTS" id="PR00385">
    <property type="entry name" value="P450"/>
</dbReference>
<dbReference type="InterPro" id="IPR002401">
    <property type="entry name" value="Cyt_P450_E_grp-I"/>
</dbReference>
<dbReference type="InterPro" id="IPR036396">
    <property type="entry name" value="Cyt_P450_sf"/>
</dbReference>
<evidence type="ECO:0000256" key="2">
    <source>
        <dbReference type="ARBA" id="ARBA00022617"/>
    </source>
</evidence>
<evidence type="ECO:0000313" key="9">
    <source>
        <dbReference type="Proteomes" id="UP000215127"/>
    </source>
</evidence>
<evidence type="ECO:0000256" key="3">
    <source>
        <dbReference type="ARBA" id="ARBA00022723"/>
    </source>
</evidence>
<dbReference type="PRINTS" id="PR00463">
    <property type="entry name" value="EP450I"/>
</dbReference>
<keyword evidence="5 7" id="KW-0408">Iron</keyword>
<evidence type="ECO:0008006" key="10">
    <source>
        <dbReference type="Google" id="ProtNLM"/>
    </source>
</evidence>
<name>A0A1X7RHY2_ZYMT9</name>
<gene>
    <name evidence="8" type="ORF">ZT3D7_G1937</name>
</gene>
<dbReference type="SUPFAM" id="SSF48264">
    <property type="entry name" value="Cytochrome P450"/>
    <property type="match status" value="1"/>
</dbReference>
<dbReference type="GO" id="GO:0020037">
    <property type="term" value="F:heme binding"/>
    <property type="evidence" value="ECO:0007669"/>
    <property type="project" value="InterPro"/>
</dbReference>
<evidence type="ECO:0000256" key="6">
    <source>
        <dbReference type="ARBA" id="ARBA00023033"/>
    </source>
</evidence>
<dbReference type="Pfam" id="PF00067">
    <property type="entry name" value="p450"/>
    <property type="match status" value="1"/>
</dbReference>
<sequence length="553" mass="62410">MFELRTVLLAAVAIGIAYVARGLVNGYKLRARRQGLPGPPHSWLFGDLGTMGKINDANPARAHPHAVLIQVRKMFNLPRYMYLDLWPITYSILVVQDPDMAQQVVVEHQALKHPIPKDIMEAVVGPDDMVTMDGPQWKMWRTMFAPGFSNKHVMSQVPGFVDDVNIFIERLSEHAERRDVFRLFERTSRLTVDAIGRSVLNIQFNMQRGDHAFFRALTQQLQLLENGPFGILTGWSPLVIYQKWCNNRIMSDYFGKVLDDAYAKRRLQREIKDDSGRTTLDLALDSCFAGESSIVEARPEKLNPTLRTGIITQLRTFVFAGHDTTAATICYLFYVLSKNPTCLQRLREEHEIILGSSSTTASTLKSSPHLLNQLEYTHCVIKETLRLYPIGGTVRSGSPSLHLTDRETGEKFPTDGYMIMIDQYGMGRSEDIWGPDANDFNPDRFMPENSGKIPKGAYRAFELGPKNCIGQNFAIMEMKVVLALVARVMEFSTALDEEGLAEVGRDGSDFAKDPSFRKGKQDVEGEEMYQVLVGAAKPREGMPVRVKKVDWKP</sequence>
<protein>
    <recommendedName>
        <fullName evidence="10">Cytochrome P450</fullName>
    </recommendedName>
</protein>
<dbReference type="InterPro" id="IPR050196">
    <property type="entry name" value="Cytochrome_P450_Monoox"/>
</dbReference>
<keyword evidence="2 7" id="KW-0349">Heme</keyword>
<dbReference type="GO" id="GO:0004497">
    <property type="term" value="F:monooxygenase activity"/>
    <property type="evidence" value="ECO:0007669"/>
    <property type="project" value="UniProtKB-KW"/>
</dbReference>
<evidence type="ECO:0000256" key="7">
    <source>
        <dbReference type="PIRSR" id="PIRSR602401-1"/>
    </source>
</evidence>
<comment type="cofactor">
    <cofactor evidence="7">
        <name>heme</name>
        <dbReference type="ChEBI" id="CHEBI:30413"/>
    </cofactor>
</comment>
<feature type="binding site" description="axial binding residue" evidence="7">
    <location>
        <position position="468"/>
    </location>
    <ligand>
        <name>heme</name>
        <dbReference type="ChEBI" id="CHEBI:30413"/>
    </ligand>
    <ligandPart>
        <name>Fe</name>
        <dbReference type="ChEBI" id="CHEBI:18248"/>
    </ligandPart>
</feature>
<keyword evidence="6" id="KW-0503">Monooxygenase</keyword>
<keyword evidence="9" id="KW-1185">Reference proteome</keyword>
<organism evidence="8 9">
    <name type="scientific">Zymoseptoria tritici (strain ST99CH_3D7)</name>
    <dbReference type="NCBI Taxonomy" id="1276538"/>
    <lineage>
        <taxon>Eukaryota</taxon>
        <taxon>Fungi</taxon>
        <taxon>Dikarya</taxon>
        <taxon>Ascomycota</taxon>
        <taxon>Pezizomycotina</taxon>
        <taxon>Dothideomycetes</taxon>
        <taxon>Dothideomycetidae</taxon>
        <taxon>Mycosphaerellales</taxon>
        <taxon>Mycosphaerellaceae</taxon>
        <taxon>Zymoseptoria</taxon>
    </lineage>
</organism>
<accession>A0A1X7RHY2</accession>
<comment type="similarity">
    <text evidence="1">Belongs to the cytochrome P450 family.</text>
</comment>
<dbReference type="CDD" id="cd11051">
    <property type="entry name" value="CYP59-like"/>
    <property type="match status" value="1"/>
</dbReference>
<dbReference type="STRING" id="1276538.A0A1X7RHY2"/>
<dbReference type="GO" id="GO:0005506">
    <property type="term" value="F:iron ion binding"/>
    <property type="evidence" value="ECO:0007669"/>
    <property type="project" value="InterPro"/>
</dbReference>
<dbReference type="EMBL" id="LT853692">
    <property type="protein sequence ID" value="SMQ46791.1"/>
    <property type="molecule type" value="Genomic_DNA"/>
</dbReference>
<dbReference type="AlphaFoldDB" id="A0A1X7RHY2"/>
<keyword evidence="3 7" id="KW-0479">Metal-binding</keyword>